<proteinExistence type="predicted"/>
<feature type="transmembrane region" description="Helical" evidence="1">
    <location>
        <begin position="120"/>
        <end position="140"/>
    </location>
</feature>
<keyword evidence="1" id="KW-1133">Transmembrane helix</keyword>
<dbReference type="AlphaFoldDB" id="A0A2I0TPC8"/>
<gene>
    <name evidence="2" type="ORF">llap_14113</name>
</gene>
<evidence type="ECO:0000256" key="1">
    <source>
        <dbReference type="SAM" id="Phobius"/>
    </source>
</evidence>
<dbReference type="EMBL" id="KZ508177">
    <property type="protein sequence ID" value="PKU35583.1"/>
    <property type="molecule type" value="Genomic_DNA"/>
</dbReference>
<keyword evidence="1" id="KW-0472">Membrane</keyword>
<reference evidence="3" key="1">
    <citation type="submission" date="2017-11" db="EMBL/GenBank/DDBJ databases">
        <authorList>
            <person name="Lima N.C."/>
            <person name="Parody-Merino A.M."/>
            <person name="Battley P.F."/>
            <person name="Fidler A.E."/>
            <person name="Prosdocimi F."/>
        </authorList>
    </citation>
    <scope>NUCLEOTIDE SEQUENCE [LARGE SCALE GENOMIC DNA]</scope>
</reference>
<organism evidence="2 3">
    <name type="scientific">Limosa lapponica baueri</name>
    <dbReference type="NCBI Taxonomy" id="1758121"/>
    <lineage>
        <taxon>Eukaryota</taxon>
        <taxon>Metazoa</taxon>
        <taxon>Chordata</taxon>
        <taxon>Craniata</taxon>
        <taxon>Vertebrata</taxon>
        <taxon>Euteleostomi</taxon>
        <taxon>Archelosauria</taxon>
        <taxon>Archosauria</taxon>
        <taxon>Dinosauria</taxon>
        <taxon>Saurischia</taxon>
        <taxon>Theropoda</taxon>
        <taxon>Coelurosauria</taxon>
        <taxon>Aves</taxon>
        <taxon>Neognathae</taxon>
        <taxon>Neoaves</taxon>
        <taxon>Charadriiformes</taxon>
        <taxon>Scolopacidae</taxon>
        <taxon>Limosa</taxon>
    </lineage>
</organism>
<protein>
    <submittedName>
        <fullName evidence="2">Uncharacterized protein</fullName>
    </submittedName>
</protein>
<evidence type="ECO:0000313" key="2">
    <source>
        <dbReference type="EMBL" id="PKU35583.1"/>
    </source>
</evidence>
<dbReference type="OrthoDB" id="10541512at2759"/>
<accession>A0A2I0TPC8</accession>
<dbReference type="Proteomes" id="UP000233556">
    <property type="component" value="Unassembled WGS sequence"/>
</dbReference>
<evidence type="ECO:0000313" key="3">
    <source>
        <dbReference type="Proteomes" id="UP000233556"/>
    </source>
</evidence>
<sequence length="141" mass="16403">MLVFFYELIHFRRNPGRLEGGQLLLLKGASGGSPSRTQTEDLPCFLITVVKQTVTKREARQASSDAWGNKTPETFLWVAVKQQFSLLYLFLPRREYFFGNISDFQRSETVLKFLTSQCELHLTFISLYRIFILILLVYMIP</sequence>
<name>A0A2I0TPC8_LIMLA</name>
<reference evidence="3" key="2">
    <citation type="submission" date="2017-12" db="EMBL/GenBank/DDBJ databases">
        <title>Genome sequence of the Bar-tailed Godwit (Limosa lapponica baueri).</title>
        <authorList>
            <person name="Lima N.C.B."/>
            <person name="Parody-Merino A.M."/>
            <person name="Battley P.F."/>
            <person name="Fidler A.E."/>
            <person name="Prosdocimi F."/>
        </authorList>
    </citation>
    <scope>NUCLEOTIDE SEQUENCE [LARGE SCALE GENOMIC DNA]</scope>
</reference>
<keyword evidence="3" id="KW-1185">Reference proteome</keyword>
<keyword evidence="1" id="KW-0812">Transmembrane</keyword>